<keyword evidence="6" id="KW-0472">Membrane</keyword>
<dbReference type="PANTHER" id="PTHR30563:SF0">
    <property type="entry name" value="DNA RECOMBINATION PROTEIN RMUC"/>
    <property type="match status" value="1"/>
</dbReference>
<keyword evidence="3 5" id="KW-0175">Coiled coil</keyword>
<evidence type="ECO:0000313" key="7">
    <source>
        <dbReference type="EMBL" id="AWX69307.1"/>
    </source>
</evidence>
<evidence type="ECO:0000256" key="2">
    <source>
        <dbReference type="ARBA" id="ARBA00009840"/>
    </source>
</evidence>
<evidence type="ECO:0000313" key="8">
    <source>
        <dbReference type="Proteomes" id="UP000250218"/>
    </source>
</evidence>
<keyword evidence="6" id="KW-1133">Transmembrane helix</keyword>
<dbReference type="AlphaFoldDB" id="A0A2Z4NCS8"/>
<gene>
    <name evidence="7" type="ORF">DP065_00860</name>
</gene>
<accession>A0A2Z4NCS8</accession>
<dbReference type="Pfam" id="PF02646">
    <property type="entry name" value="RmuC"/>
    <property type="match status" value="1"/>
</dbReference>
<proteinExistence type="inferred from homology"/>
<feature type="coiled-coil region" evidence="5">
    <location>
        <begin position="177"/>
        <end position="204"/>
    </location>
</feature>
<keyword evidence="6" id="KW-0812">Transmembrane</keyword>
<comment type="similarity">
    <text evidence="2">Belongs to the RmuC family.</text>
</comment>
<comment type="function">
    <text evidence="1">Involved in DNA recombination.</text>
</comment>
<organism evidence="7 8">
    <name type="scientific">[Mycoplasma] anseris</name>
    <dbReference type="NCBI Taxonomy" id="92400"/>
    <lineage>
        <taxon>Bacteria</taxon>
        <taxon>Bacillati</taxon>
        <taxon>Mycoplasmatota</taxon>
        <taxon>Mycoplasmoidales</taxon>
        <taxon>Metamycoplasmataceae</taxon>
        <taxon>Metamycoplasma</taxon>
    </lineage>
</organism>
<dbReference type="PANTHER" id="PTHR30563">
    <property type="entry name" value="DNA RECOMBINATION PROTEIN RMUC"/>
    <property type="match status" value="1"/>
</dbReference>
<dbReference type="EMBL" id="CP030140">
    <property type="protein sequence ID" value="AWX69307.1"/>
    <property type="molecule type" value="Genomic_DNA"/>
</dbReference>
<evidence type="ECO:0000256" key="1">
    <source>
        <dbReference type="ARBA" id="ARBA00003416"/>
    </source>
</evidence>
<feature type="transmembrane region" description="Helical" evidence="6">
    <location>
        <begin position="20"/>
        <end position="44"/>
    </location>
</feature>
<evidence type="ECO:0000256" key="3">
    <source>
        <dbReference type="ARBA" id="ARBA00023054"/>
    </source>
</evidence>
<dbReference type="Proteomes" id="UP000250218">
    <property type="component" value="Chromosome"/>
</dbReference>
<keyword evidence="4" id="KW-0233">DNA recombination</keyword>
<dbReference type="KEGG" id="mane:DP065_00860"/>
<sequence>MILKYNLLNRKGEDIMNQTILISILVICILALLLSIFLITIYLINSKKSKENKKNEVEIMDSFIELKQKIENLNSTFLVLTNTVQTSLENHFNICENRQSNLQEKITNNDENKLKELKKYNEDSISLMEKKTQILQNLIEDKSTKQLKENNDNFFSFNEKMSKKFDELQKQTNEKINSMLNNFIENANDQIQKINNEINEHFKSKLQKDLDQHFKMVSESMDSLKNNITKFESWQSNVSDLNKAFNNSKTRGNFGELNLENLLRNNFSSQDIWDKQVNLSKSNEAVDFVIKMKNNNNKLTYLPIDSKFPLENYLKIVDAKNIEDKEKAKKAFFDDIKSMAKSISEKYIIEGMTTDYAILYLPTEAIYAEAVSQMEEISKIWYNYHVIVTGPSTIMPSIRNFLIYTQSQNIMNNIKSVQELMGYINKNYESIISHMEKVQKSNLNVNKEIQTAMRIATTVNNKIKLANKKAIFDLNNEENQEDDNLYLEVDDDSIEN</sequence>
<evidence type="ECO:0000256" key="5">
    <source>
        <dbReference type="SAM" id="Coils"/>
    </source>
</evidence>
<protein>
    <submittedName>
        <fullName evidence="7">DNA recombination protein RmuC</fullName>
    </submittedName>
</protein>
<dbReference type="InterPro" id="IPR003798">
    <property type="entry name" value="DNA_recombination_RmuC"/>
</dbReference>
<dbReference type="GO" id="GO:0006310">
    <property type="term" value="P:DNA recombination"/>
    <property type="evidence" value="ECO:0007669"/>
    <property type="project" value="UniProtKB-KW"/>
</dbReference>
<reference evidence="8" key="1">
    <citation type="submission" date="2018-06" db="EMBL/GenBank/DDBJ databases">
        <title>Complete genome sequences of Mycoplasma anatis, M. anseris and M. cloacale type strains.</title>
        <authorList>
            <person name="Grozner D."/>
            <person name="Forro B."/>
            <person name="Sulyok K.M."/>
            <person name="Marton S."/>
            <person name="Kreizinger Z."/>
            <person name="Banyai K."/>
            <person name="Gyuranecz M."/>
        </authorList>
    </citation>
    <scope>NUCLEOTIDE SEQUENCE [LARGE SCALE GENOMIC DNA]</scope>
    <source>
        <strain evidence="8">ATCC 49234</strain>
    </source>
</reference>
<name>A0A2Z4NCS8_9BACT</name>
<evidence type="ECO:0000256" key="6">
    <source>
        <dbReference type="SAM" id="Phobius"/>
    </source>
</evidence>
<evidence type="ECO:0000256" key="4">
    <source>
        <dbReference type="ARBA" id="ARBA00023172"/>
    </source>
</evidence>
<keyword evidence="8" id="KW-1185">Reference proteome</keyword>